<dbReference type="Proteomes" id="UP000287651">
    <property type="component" value="Unassembled WGS sequence"/>
</dbReference>
<evidence type="ECO:0000313" key="2">
    <source>
        <dbReference type="EMBL" id="RRT46685.1"/>
    </source>
</evidence>
<proteinExistence type="predicted"/>
<dbReference type="EMBL" id="AMZH03015028">
    <property type="protein sequence ID" value="RRT46685.1"/>
    <property type="molecule type" value="Genomic_DNA"/>
</dbReference>
<evidence type="ECO:0000256" key="1">
    <source>
        <dbReference type="SAM" id="MobiDB-lite"/>
    </source>
</evidence>
<gene>
    <name evidence="2" type="ORF">B296_00036188</name>
</gene>
<evidence type="ECO:0000313" key="3">
    <source>
        <dbReference type="Proteomes" id="UP000287651"/>
    </source>
</evidence>
<accession>A0A426Y4J5</accession>
<reference evidence="2 3" key="1">
    <citation type="journal article" date="2014" name="Agronomy (Basel)">
        <title>A Draft Genome Sequence for Ensete ventricosum, the Drought-Tolerant Tree Against Hunger.</title>
        <authorList>
            <person name="Harrison J."/>
            <person name="Moore K.A."/>
            <person name="Paszkiewicz K."/>
            <person name="Jones T."/>
            <person name="Grant M."/>
            <person name="Ambacheew D."/>
            <person name="Muzemil S."/>
            <person name="Studholme D.J."/>
        </authorList>
    </citation>
    <scope>NUCLEOTIDE SEQUENCE [LARGE SCALE GENOMIC DNA]</scope>
</reference>
<comment type="caution">
    <text evidence="2">The sequence shown here is derived from an EMBL/GenBank/DDBJ whole genome shotgun (WGS) entry which is preliminary data.</text>
</comment>
<name>A0A426Y4J5_ENSVE</name>
<protein>
    <submittedName>
        <fullName evidence="2">Uncharacterized protein</fullName>
    </submittedName>
</protein>
<dbReference type="AlphaFoldDB" id="A0A426Y4J5"/>
<feature type="compositionally biased region" description="Basic and acidic residues" evidence="1">
    <location>
        <begin position="12"/>
        <end position="28"/>
    </location>
</feature>
<organism evidence="2 3">
    <name type="scientific">Ensete ventricosum</name>
    <name type="common">Abyssinian banana</name>
    <name type="synonym">Musa ensete</name>
    <dbReference type="NCBI Taxonomy" id="4639"/>
    <lineage>
        <taxon>Eukaryota</taxon>
        <taxon>Viridiplantae</taxon>
        <taxon>Streptophyta</taxon>
        <taxon>Embryophyta</taxon>
        <taxon>Tracheophyta</taxon>
        <taxon>Spermatophyta</taxon>
        <taxon>Magnoliopsida</taxon>
        <taxon>Liliopsida</taxon>
        <taxon>Zingiberales</taxon>
        <taxon>Musaceae</taxon>
        <taxon>Ensete</taxon>
    </lineage>
</organism>
<sequence length="87" mass="9569">MDCGGIGHGKTTHVEMSCEGHNHTKENYSENTKVLRQAVEKGRGSDDESGGAQLRKSKASVRKEVDSKEYHNVVEVDLPIVKKGTQM</sequence>
<feature type="region of interest" description="Disordered" evidence="1">
    <location>
        <begin position="1"/>
        <end position="65"/>
    </location>
</feature>